<dbReference type="Proteomes" id="UP001058974">
    <property type="component" value="Chromosome 6"/>
</dbReference>
<dbReference type="SMART" id="SM00185">
    <property type="entry name" value="ARM"/>
    <property type="match status" value="5"/>
</dbReference>
<dbReference type="InterPro" id="IPR011989">
    <property type="entry name" value="ARM-like"/>
</dbReference>
<sequence length="633" mass="69784">MSMAKAIINFNLEESNLKLLGEKGVIPPLLEMLSGSIESKELSLSALVKLAGVHANKGIVAAYGGVPILLDLMFSLRTRAFISIKCFEILEKLSSSSDGYGFFIDGEGKQLELDNIITNLLALQQLPNSAQYFRKPALRALLGICKFETGLVKKAVLAAHGVPLILPLLDDSDSEIRETAVSLLFLFSQQEPEGVVEYLFRPRRLEALVGFLENDENNNVQVAATGLLANLPKSERKLTMQLIDLGGLDAIINILKNGTMEAKENALSALFRFTDPTDINIDQKEKKSIGELEQEFLQALQAFYYEGKATMSNEEFDNLKEELMWEGSSVVMLSSSEQKFLEASIAYVSGNPILTDKEFDELKLKLKMEGSEIVAEGPRCSLRSKKVYSDLTVDYFKALLLKVPATVLALGLFFFLDDVTGFEINYLIAIPEPFSFILTWFAAVPFILWLAQSITNAIIKDFLILKGPCPNCGTENTSFFGTILSISSGDSTNKVKCKFNTGSMTAKARAAAFIGDLSMSTPKLTVVSKSSFCRCFRSSQAPLCSAHGSVCNVNSTFCLLEANALPGLIKLLQEEVHATAYEAIQTLSTLVIEDFPQRGLVHIGYRRFSSERSSRFARVECNETHIENFKLGK</sequence>
<reference evidence="2 3" key="1">
    <citation type="journal article" date="2022" name="Nat. Genet.">
        <title>Improved pea reference genome and pan-genome highlight genomic features and evolutionary characteristics.</title>
        <authorList>
            <person name="Yang T."/>
            <person name="Liu R."/>
            <person name="Luo Y."/>
            <person name="Hu S."/>
            <person name="Wang D."/>
            <person name="Wang C."/>
            <person name="Pandey M.K."/>
            <person name="Ge S."/>
            <person name="Xu Q."/>
            <person name="Li N."/>
            <person name="Li G."/>
            <person name="Huang Y."/>
            <person name="Saxena R.K."/>
            <person name="Ji Y."/>
            <person name="Li M."/>
            <person name="Yan X."/>
            <person name="He Y."/>
            <person name="Liu Y."/>
            <person name="Wang X."/>
            <person name="Xiang C."/>
            <person name="Varshney R.K."/>
            <person name="Ding H."/>
            <person name="Gao S."/>
            <person name="Zong X."/>
        </authorList>
    </citation>
    <scope>NUCLEOTIDE SEQUENCE [LARGE SCALE GENOMIC DNA]</scope>
    <source>
        <strain evidence="2 3">cv. Zhongwan 6</strain>
    </source>
</reference>
<keyword evidence="3" id="KW-1185">Reference proteome</keyword>
<dbReference type="InterPro" id="IPR016024">
    <property type="entry name" value="ARM-type_fold"/>
</dbReference>
<evidence type="ECO:0000313" key="2">
    <source>
        <dbReference type="EMBL" id="KAI5397394.1"/>
    </source>
</evidence>
<dbReference type="AlphaFoldDB" id="A0A9D4W790"/>
<dbReference type="InterPro" id="IPR039987">
    <property type="entry name" value="PGRL1"/>
</dbReference>
<proteinExistence type="predicted"/>
<dbReference type="Gene3D" id="1.25.10.10">
    <property type="entry name" value="Leucine-rich Repeat Variant"/>
    <property type="match status" value="1"/>
</dbReference>
<comment type="caution">
    <text evidence="2">The sequence shown here is derived from an EMBL/GenBank/DDBJ whole genome shotgun (WGS) entry which is preliminary data.</text>
</comment>
<protein>
    <submittedName>
        <fullName evidence="2">PGR5-like protein 1A</fullName>
    </submittedName>
</protein>
<evidence type="ECO:0000313" key="3">
    <source>
        <dbReference type="Proteomes" id="UP001058974"/>
    </source>
</evidence>
<dbReference type="GO" id="GO:0009773">
    <property type="term" value="P:photosynthetic electron transport in photosystem I"/>
    <property type="evidence" value="ECO:0007669"/>
    <property type="project" value="InterPro"/>
</dbReference>
<dbReference type="Gramene" id="Psat06G0327300-T1">
    <property type="protein sequence ID" value="KAI5397394.1"/>
    <property type="gene ID" value="KIW84_063273"/>
</dbReference>
<dbReference type="PANTHER" id="PTHR31032">
    <property type="entry name" value="PGR5-LIKE PROTEIN 1B, CHLOROPLASTIC"/>
    <property type="match status" value="1"/>
</dbReference>
<evidence type="ECO:0000256" key="1">
    <source>
        <dbReference type="ARBA" id="ARBA00022737"/>
    </source>
</evidence>
<dbReference type="InterPro" id="IPR000225">
    <property type="entry name" value="Armadillo"/>
</dbReference>
<dbReference type="GO" id="GO:0009535">
    <property type="term" value="C:chloroplast thylakoid membrane"/>
    <property type="evidence" value="ECO:0007669"/>
    <property type="project" value="InterPro"/>
</dbReference>
<dbReference type="GO" id="GO:0016730">
    <property type="term" value="F:oxidoreductase activity, acting on iron-sulfur proteins as donors"/>
    <property type="evidence" value="ECO:0007669"/>
    <property type="project" value="InterPro"/>
</dbReference>
<dbReference type="EMBL" id="JAMSHJ010000006">
    <property type="protein sequence ID" value="KAI5397394.1"/>
    <property type="molecule type" value="Genomic_DNA"/>
</dbReference>
<dbReference type="PANTHER" id="PTHR31032:SF10">
    <property type="entry name" value="PGR5-LIKE PROTEIN 1A"/>
    <property type="match status" value="1"/>
</dbReference>
<dbReference type="SUPFAM" id="SSF48371">
    <property type="entry name" value="ARM repeat"/>
    <property type="match status" value="1"/>
</dbReference>
<name>A0A9D4W790_PEA</name>
<accession>A0A9D4W790</accession>
<keyword evidence="1" id="KW-0677">Repeat</keyword>
<organism evidence="2 3">
    <name type="scientific">Pisum sativum</name>
    <name type="common">Garden pea</name>
    <name type="synonym">Lathyrus oleraceus</name>
    <dbReference type="NCBI Taxonomy" id="3888"/>
    <lineage>
        <taxon>Eukaryota</taxon>
        <taxon>Viridiplantae</taxon>
        <taxon>Streptophyta</taxon>
        <taxon>Embryophyta</taxon>
        <taxon>Tracheophyta</taxon>
        <taxon>Spermatophyta</taxon>
        <taxon>Magnoliopsida</taxon>
        <taxon>eudicotyledons</taxon>
        <taxon>Gunneridae</taxon>
        <taxon>Pentapetalae</taxon>
        <taxon>rosids</taxon>
        <taxon>fabids</taxon>
        <taxon>Fabales</taxon>
        <taxon>Fabaceae</taxon>
        <taxon>Papilionoideae</taxon>
        <taxon>50 kb inversion clade</taxon>
        <taxon>NPAAA clade</taxon>
        <taxon>Hologalegina</taxon>
        <taxon>IRL clade</taxon>
        <taxon>Fabeae</taxon>
        <taxon>Lathyrus</taxon>
    </lineage>
</organism>
<gene>
    <name evidence="2" type="ORF">KIW84_063273</name>
</gene>